<sequence length="865" mass="89499">MADSSAVVDDASDVRSAGTKALLDALINGYNKQGGSGSPPALHAVDQGARPSGSSLKLRYSPSSIGVAPNDADAVRSAGTKALLDALSNGYTKPAGGGAAPANHAVQQGVSPDGGARKLLYSPSSIGITPVSQTAPPSNLAAFPKLLSADVDPSFQGHKSHEIVSALAKHHDDMQKLEEELKRLGKDGDLHKGHHSNELAEALVAWRHKHPDLKIADFKADKGLSNFLAGSAGATGGAIALNSLETPASFAVDGTTTTAMTFSWAAQLKALQWARVIYCITWIVGGLFLLFFGFASLYWLSRKGKKAGTPLTPAAAALPGLRGSNGKSKGSRGRSAPLAGGIGGLLIGFFGFSTLASLINAAICIANPARTMSSGAYFAVWLVPGLLGAALCGHFKFAARLFSGLLGAASLTIILTAMFGIHTLLIRAILVSILAVLLSAPLLLPRSALLQRHLLNLNTSLIGSVVFLNGVALFAPPEKSTESWINLTAVLFAPDGSDALSAAVDNWGTSAFKGFIAGAVLAVVIGFSFEALLHSHSGEDAEASWNDYLGAYTERYEKSGMLPGQYEGSLARQGLFEPAPTPWQRIAAVFAEAGSARSGPASYGNIPGGQNVDDRDTDADTLTAIPTRKRSRGASSRRTHKSGKTSRGVPARFEALSRRDKDLDLENGDDSESEGDDLDATDVEDVAGDLSQEASDSKSRLSSASKGPATSEQLSALARSTYALPSPLPRPPGSLSTATPLPSYRSDATASTGVGSNMSGSTKVSSVSTAHDGTPHKAFENYRDAGAPRAPNSSSRPTSPLNPASGANNGNAVQATPSLINAISRIQAAQAQARAWQAAQSSNSSPYGDQDPTGLPRATSPRTPK</sequence>
<feature type="transmembrane region" description="Helical" evidence="2">
    <location>
        <begin position="401"/>
        <end position="419"/>
    </location>
</feature>
<dbReference type="STRING" id="1522189.A0A316W239"/>
<evidence type="ECO:0000256" key="2">
    <source>
        <dbReference type="SAM" id="Phobius"/>
    </source>
</evidence>
<keyword evidence="2" id="KW-0472">Membrane</keyword>
<organism evidence="3 4">
    <name type="scientific">Ceraceosorus guamensis</name>
    <dbReference type="NCBI Taxonomy" id="1522189"/>
    <lineage>
        <taxon>Eukaryota</taxon>
        <taxon>Fungi</taxon>
        <taxon>Dikarya</taxon>
        <taxon>Basidiomycota</taxon>
        <taxon>Ustilaginomycotina</taxon>
        <taxon>Exobasidiomycetes</taxon>
        <taxon>Ceraceosorales</taxon>
        <taxon>Ceraceosoraceae</taxon>
        <taxon>Ceraceosorus</taxon>
    </lineage>
</organism>
<feature type="region of interest" description="Disordered" evidence="1">
    <location>
        <begin position="33"/>
        <end position="56"/>
    </location>
</feature>
<evidence type="ECO:0000313" key="3">
    <source>
        <dbReference type="EMBL" id="PWN42833.1"/>
    </source>
</evidence>
<feature type="transmembrane region" description="Helical" evidence="2">
    <location>
        <begin position="338"/>
        <end position="363"/>
    </location>
</feature>
<feature type="compositionally biased region" description="Low complexity" evidence="1">
    <location>
        <begin position="831"/>
        <end position="845"/>
    </location>
</feature>
<accession>A0A316W239</accession>
<feature type="transmembrane region" description="Helical" evidence="2">
    <location>
        <begin position="280"/>
        <end position="300"/>
    </location>
</feature>
<feature type="region of interest" description="Disordered" evidence="1">
    <location>
        <begin position="831"/>
        <end position="865"/>
    </location>
</feature>
<feature type="compositionally biased region" description="Basic and acidic residues" evidence="1">
    <location>
        <begin position="655"/>
        <end position="664"/>
    </location>
</feature>
<dbReference type="EMBL" id="KZ819375">
    <property type="protein sequence ID" value="PWN42833.1"/>
    <property type="molecule type" value="Genomic_DNA"/>
</dbReference>
<proteinExistence type="predicted"/>
<feature type="transmembrane region" description="Helical" evidence="2">
    <location>
        <begin position="425"/>
        <end position="444"/>
    </location>
</feature>
<dbReference type="OrthoDB" id="3364886at2759"/>
<keyword evidence="2" id="KW-0812">Transmembrane</keyword>
<keyword evidence="2" id="KW-1133">Transmembrane helix</keyword>
<feature type="compositionally biased region" description="Polar residues" evidence="1">
    <location>
        <begin position="746"/>
        <end position="771"/>
    </location>
</feature>
<feature type="region of interest" description="Disordered" evidence="1">
    <location>
        <begin position="597"/>
        <end position="813"/>
    </location>
</feature>
<feature type="transmembrane region" description="Helical" evidence="2">
    <location>
        <begin position="456"/>
        <end position="475"/>
    </location>
</feature>
<protein>
    <recommendedName>
        <fullName evidence="5">DUF4203 domain-containing protein</fullName>
    </recommendedName>
</protein>
<dbReference type="RefSeq" id="XP_025369993.1">
    <property type="nucleotide sequence ID" value="XM_025516996.1"/>
</dbReference>
<feature type="compositionally biased region" description="Basic residues" evidence="1">
    <location>
        <begin position="627"/>
        <end position="644"/>
    </location>
</feature>
<dbReference type="Proteomes" id="UP000245783">
    <property type="component" value="Unassembled WGS sequence"/>
</dbReference>
<feature type="transmembrane region" description="Helical" evidence="2">
    <location>
        <begin position="375"/>
        <end position="394"/>
    </location>
</feature>
<dbReference type="AlphaFoldDB" id="A0A316W239"/>
<feature type="region of interest" description="Disordered" evidence="1">
    <location>
        <begin position="95"/>
        <end position="116"/>
    </location>
</feature>
<feature type="compositionally biased region" description="Polar residues" evidence="1">
    <location>
        <begin position="791"/>
        <end position="813"/>
    </location>
</feature>
<keyword evidence="4" id="KW-1185">Reference proteome</keyword>
<dbReference type="GeneID" id="37038866"/>
<evidence type="ECO:0008006" key="5">
    <source>
        <dbReference type="Google" id="ProtNLM"/>
    </source>
</evidence>
<feature type="compositionally biased region" description="Acidic residues" evidence="1">
    <location>
        <begin position="665"/>
        <end position="687"/>
    </location>
</feature>
<evidence type="ECO:0000313" key="4">
    <source>
        <dbReference type="Proteomes" id="UP000245783"/>
    </source>
</evidence>
<dbReference type="InParanoid" id="A0A316W239"/>
<evidence type="ECO:0000256" key="1">
    <source>
        <dbReference type="SAM" id="MobiDB-lite"/>
    </source>
</evidence>
<gene>
    <name evidence="3" type="ORF">IE81DRAFT_366218</name>
</gene>
<feature type="compositionally biased region" description="Basic and acidic residues" evidence="1">
    <location>
        <begin position="773"/>
        <end position="783"/>
    </location>
</feature>
<reference evidence="3 4" key="1">
    <citation type="journal article" date="2018" name="Mol. Biol. Evol.">
        <title>Broad Genomic Sampling Reveals a Smut Pathogenic Ancestry of the Fungal Clade Ustilaginomycotina.</title>
        <authorList>
            <person name="Kijpornyongpan T."/>
            <person name="Mondo S.J."/>
            <person name="Barry K."/>
            <person name="Sandor L."/>
            <person name="Lee J."/>
            <person name="Lipzen A."/>
            <person name="Pangilinan J."/>
            <person name="LaButti K."/>
            <person name="Hainaut M."/>
            <person name="Henrissat B."/>
            <person name="Grigoriev I.V."/>
            <person name="Spatafora J.W."/>
            <person name="Aime M.C."/>
        </authorList>
    </citation>
    <scope>NUCLEOTIDE SEQUENCE [LARGE SCALE GENOMIC DNA]</scope>
    <source>
        <strain evidence="3 4">MCA 4658</strain>
    </source>
</reference>
<name>A0A316W239_9BASI</name>